<reference evidence="7" key="1">
    <citation type="submission" date="2022-09" db="EMBL/GenBank/DDBJ databases">
        <title>Aureispira anguillicida sp. nov., isolated from Leptocephalus of Japanese eel Anguilla japonica.</title>
        <authorList>
            <person name="Yuasa K."/>
            <person name="Mekata T."/>
            <person name="Ikunari K."/>
        </authorList>
    </citation>
    <scope>NUCLEOTIDE SEQUENCE</scope>
    <source>
        <strain evidence="7">EL160426</strain>
    </source>
</reference>
<evidence type="ECO:0000256" key="1">
    <source>
        <dbReference type="ARBA" id="ARBA00004651"/>
    </source>
</evidence>
<evidence type="ECO:0000313" key="7">
    <source>
        <dbReference type="EMBL" id="BDS14519.1"/>
    </source>
</evidence>
<feature type="transmembrane region" description="Helical" evidence="6">
    <location>
        <begin position="80"/>
        <end position="104"/>
    </location>
</feature>
<evidence type="ECO:0000256" key="3">
    <source>
        <dbReference type="ARBA" id="ARBA00022692"/>
    </source>
</evidence>
<dbReference type="InterPro" id="IPR050833">
    <property type="entry name" value="Poly_Biosynth_Transport"/>
</dbReference>
<evidence type="ECO:0000256" key="2">
    <source>
        <dbReference type="ARBA" id="ARBA00022475"/>
    </source>
</evidence>
<dbReference type="PANTHER" id="PTHR30250">
    <property type="entry name" value="PST FAMILY PREDICTED COLANIC ACID TRANSPORTER"/>
    <property type="match status" value="1"/>
</dbReference>
<sequence>MNREFLLNLFFLIAVNLIIKPFYVFGIDLKVQNEVENYSLYFALLNFSYIFQILSDLGIQQYNNRNIAQHDYLFDKYFPHILGLKGGLAFLFLFVSLSIALLIGYTWQDLTLLIFLLLNQIFITLTFFFRSNISGLQHYRLDSLLSVLDKLLMIFICLPLLWGPWVDDFTIEWFVYAQSIAFGSTAFIAFWLTRRYLKTRLKLAWNSPLLKAILKQSIPFSLVVLLMSIYTRIDAVMIDRLLYDPITQAGNQQGYIYAAAYRLLDAINMICFLFAGLLLPMFARTIKQNKDVKPLWKLSNSIMLMITLSFSIAVCFNADEIMQLLYNDYSPAMAEVLILLMIGFNSIGIIQIVGTLLTANGNLMAMNLVFVLGIVINATANYFLILEYGAWGAAISTIITQSFVALAELELARRIFQVKWSWTFVAQISLFIIGVVGINLGLQEINIHWMFRFVLAGFAAVLWALLTKILDAAGILSIFKAKTI</sequence>
<dbReference type="PANTHER" id="PTHR30250:SF11">
    <property type="entry name" value="O-ANTIGEN TRANSPORTER-RELATED"/>
    <property type="match status" value="1"/>
</dbReference>
<evidence type="ECO:0000256" key="5">
    <source>
        <dbReference type="ARBA" id="ARBA00023136"/>
    </source>
</evidence>
<evidence type="ECO:0000313" key="8">
    <source>
        <dbReference type="Proteomes" id="UP001060919"/>
    </source>
</evidence>
<accession>A0A915YJU0</accession>
<keyword evidence="5 6" id="KW-0472">Membrane</keyword>
<feature type="transmembrane region" description="Helical" evidence="6">
    <location>
        <begin position="141"/>
        <end position="161"/>
    </location>
</feature>
<feature type="transmembrane region" description="Helical" evidence="6">
    <location>
        <begin position="421"/>
        <end position="442"/>
    </location>
</feature>
<feature type="transmembrane region" description="Helical" evidence="6">
    <location>
        <begin position="295"/>
        <end position="316"/>
    </location>
</feature>
<gene>
    <name evidence="7" type="ORF">AsAng_0052990</name>
</gene>
<dbReference type="AlphaFoldDB" id="A0A915YJU0"/>
<feature type="transmembrane region" description="Helical" evidence="6">
    <location>
        <begin position="38"/>
        <end position="59"/>
    </location>
</feature>
<feature type="transmembrane region" description="Helical" evidence="6">
    <location>
        <begin position="336"/>
        <end position="357"/>
    </location>
</feature>
<dbReference type="Proteomes" id="UP001060919">
    <property type="component" value="Chromosome"/>
</dbReference>
<evidence type="ECO:0000256" key="6">
    <source>
        <dbReference type="SAM" id="Phobius"/>
    </source>
</evidence>
<name>A0A915YJU0_9BACT</name>
<feature type="transmembrane region" description="Helical" evidence="6">
    <location>
        <begin position="364"/>
        <end position="384"/>
    </location>
</feature>
<feature type="transmembrane region" description="Helical" evidence="6">
    <location>
        <begin position="454"/>
        <end position="479"/>
    </location>
</feature>
<feature type="transmembrane region" description="Helical" evidence="6">
    <location>
        <begin position="266"/>
        <end position="283"/>
    </location>
</feature>
<dbReference type="RefSeq" id="WP_264789733.1">
    <property type="nucleotide sequence ID" value="NZ_AP026867.1"/>
</dbReference>
<dbReference type="KEGG" id="aup:AsAng_0052990"/>
<keyword evidence="4 6" id="KW-1133">Transmembrane helix</keyword>
<proteinExistence type="predicted"/>
<keyword evidence="3 6" id="KW-0812">Transmembrane</keyword>
<feature type="transmembrane region" description="Helical" evidence="6">
    <location>
        <begin position="110"/>
        <end position="129"/>
    </location>
</feature>
<comment type="subcellular location">
    <subcellularLocation>
        <location evidence="1">Cell membrane</location>
        <topology evidence="1">Multi-pass membrane protein</topology>
    </subcellularLocation>
</comment>
<organism evidence="7 8">
    <name type="scientific">Aureispira anguillae</name>
    <dbReference type="NCBI Taxonomy" id="2864201"/>
    <lineage>
        <taxon>Bacteria</taxon>
        <taxon>Pseudomonadati</taxon>
        <taxon>Bacteroidota</taxon>
        <taxon>Saprospiria</taxon>
        <taxon>Saprospirales</taxon>
        <taxon>Saprospiraceae</taxon>
        <taxon>Aureispira</taxon>
    </lineage>
</organism>
<evidence type="ECO:0000256" key="4">
    <source>
        <dbReference type="ARBA" id="ARBA00022989"/>
    </source>
</evidence>
<dbReference type="GO" id="GO:0005886">
    <property type="term" value="C:plasma membrane"/>
    <property type="evidence" value="ECO:0007669"/>
    <property type="project" value="UniProtKB-SubCell"/>
</dbReference>
<keyword evidence="8" id="KW-1185">Reference proteome</keyword>
<keyword evidence="2" id="KW-1003">Cell membrane</keyword>
<protein>
    <submittedName>
        <fullName evidence="7">Oligosaccharide flippase family protein</fullName>
    </submittedName>
</protein>
<dbReference type="EMBL" id="AP026867">
    <property type="protein sequence ID" value="BDS14519.1"/>
    <property type="molecule type" value="Genomic_DNA"/>
</dbReference>
<feature type="transmembrane region" description="Helical" evidence="6">
    <location>
        <begin position="173"/>
        <end position="192"/>
    </location>
</feature>
<feature type="transmembrane region" description="Helical" evidence="6">
    <location>
        <begin position="5"/>
        <end position="26"/>
    </location>
</feature>